<dbReference type="VEuPathDB" id="FungiDB:EYZ11_009827"/>
<protein>
    <recommendedName>
        <fullName evidence="5">Pentatricopeptide repeat domain-containing protein</fullName>
    </recommendedName>
</protein>
<gene>
    <name evidence="1" type="ORF">ATNIH1004_004747</name>
    <name evidence="2" type="ORF">EYZ11_009827</name>
</gene>
<dbReference type="AlphaFoldDB" id="A0A4S3J6X0"/>
<dbReference type="EMBL" id="SOSA01000489">
    <property type="protein sequence ID" value="THC90716.1"/>
    <property type="molecule type" value="Genomic_DNA"/>
</dbReference>
<reference evidence="1 4" key="2">
    <citation type="submission" date="2019-08" db="EMBL/GenBank/DDBJ databases">
        <title>The genome sequence of a newly discovered highly antifungal drug resistant Aspergillus species, Aspergillus tanneri NIH 1004.</title>
        <authorList>
            <person name="Mounaud S."/>
            <person name="Singh I."/>
            <person name="Joardar V."/>
            <person name="Pakala S."/>
            <person name="Pakala S."/>
            <person name="Venepally P."/>
            <person name="Chung J.K."/>
            <person name="Losada L."/>
            <person name="Nierman W.C."/>
        </authorList>
    </citation>
    <scope>NUCLEOTIDE SEQUENCE [LARGE SCALE GENOMIC DNA]</scope>
    <source>
        <strain evidence="1 4">NIH1004</strain>
    </source>
</reference>
<evidence type="ECO:0000313" key="1">
    <source>
        <dbReference type="EMBL" id="KAA8648861.1"/>
    </source>
</evidence>
<sequence>MRPALLRLLKRPSALSVLDSLISIPTGIEELESRCKKECLRYYSQSQVQKIDEHGAEFEQLGGHRLRRRSQPRPSSFRVYEIQPPRSEVANSNEFAKLLESTTSSTGLPRDVGLQLEKLEFESDVGHSNDIGTRLVDDPTRRHDFALWEELLRYRQRHYGDKGTLDIWEGLMVRVEGVQLPVRGERADFFWQSFVNLGLKRAVIMNELENYASDLWKKTGNRWDRFYESVVGGFIEQGKPQRAVEWHKKLQHIHLSSPNDILRVLKPALTLCRKPGSRDISSKNRRRISSGLWIFQNICHCTKDHRIYGPVICTLLRNGHYEDVFPMHKFLVARNDHPQTYEDIQPLLEFAKENWPRPLLQKLACYVDEHFPNRIDLMEKDDPTTKDLQTKKGAWLEEKPFKDEFGARLFATKAFNFDMIISGLQMLGVSSIGPQTLREMAVRAHGSQDILDKLRQLQTAGISTGNSVFARLIRKLAAENREVLLSDLLKSDQHFEMLEDVAMQESLLVSYYASRDWRQYNMTLAILTEARKERPDLSNVHFRKFIAADEWRFASNVVDDMALRDRALSKESIEFMVRHVLTPRKQGHMPRHIRGRSLVKEVTFVSQILQRGVKAGTPVSPELWVEILKRLGMINRWHDLRDCSLWLARQYSSIPKNTVGSRTISAPVKRHSELARVDGNRLLEAIFTSQMQAAIVSWGFKMRISRNPEKEYQPFGVDSEVAIPWVRGLVLLRELEQNGVQLQVRDIRQACRQRLKVIFGRSFESSRGMNRMLRRENPYSIDQVIGDIHRAWGEPSLFGGREHDDLHRLVNPPVSKMSLRRTARNGRQRKAAAIRSDMIVYSRSRLNNQEPP</sequence>
<evidence type="ECO:0008006" key="5">
    <source>
        <dbReference type="Google" id="ProtNLM"/>
    </source>
</evidence>
<evidence type="ECO:0000313" key="2">
    <source>
        <dbReference type="EMBL" id="THC90716.1"/>
    </source>
</evidence>
<dbReference type="RefSeq" id="XP_033428222.1">
    <property type="nucleotide sequence ID" value="XM_033569416.1"/>
</dbReference>
<accession>A0A4S3J6X0</accession>
<comment type="caution">
    <text evidence="2">The sequence shown here is derived from an EMBL/GenBank/DDBJ whole genome shotgun (WGS) entry which is preliminary data.</text>
</comment>
<dbReference type="GeneID" id="54327449"/>
<dbReference type="OrthoDB" id="5366531at2759"/>
<dbReference type="EMBL" id="QUQM01000003">
    <property type="protein sequence ID" value="KAA8648861.1"/>
    <property type="molecule type" value="Genomic_DNA"/>
</dbReference>
<evidence type="ECO:0000313" key="4">
    <source>
        <dbReference type="Proteomes" id="UP000324241"/>
    </source>
</evidence>
<dbReference type="Proteomes" id="UP000308092">
    <property type="component" value="Unassembled WGS sequence"/>
</dbReference>
<proteinExistence type="predicted"/>
<organism evidence="2 3">
    <name type="scientific">Aspergillus tanneri</name>
    <dbReference type="NCBI Taxonomy" id="1220188"/>
    <lineage>
        <taxon>Eukaryota</taxon>
        <taxon>Fungi</taxon>
        <taxon>Dikarya</taxon>
        <taxon>Ascomycota</taxon>
        <taxon>Pezizomycotina</taxon>
        <taxon>Eurotiomycetes</taxon>
        <taxon>Eurotiomycetidae</taxon>
        <taxon>Eurotiales</taxon>
        <taxon>Aspergillaceae</taxon>
        <taxon>Aspergillus</taxon>
        <taxon>Aspergillus subgen. Circumdati</taxon>
    </lineage>
</organism>
<reference evidence="2 3" key="1">
    <citation type="submission" date="2019-03" db="EMBL/GenBank/DDBJ databases">
        <title>The genome sequence of a newly discovered highly antifungal drug resistant Aspergillus species, Aspergillus tanneri NIH 1004.</title>
        <authorList>
            <person name="Mounaud S."/>
            <person name="Singh I."/>
            <person name="Joardar V."/>
            <person name="Pakala S."/>
            <person name="Pakala S."/>
            <person name="Venepally P."/>
            <person name="Hoover J."/>
            <person name="Nierman W."/>
            <person name="Chung J."/>
            <person name="Losada L."/>
        </authorList>
    </citation>
    <scope>NUCLEOTIDE SEQUENCE [LARGE SCALE GENOMIC DNA]</scope>
    <source>
        <strain evidence="2 3">NIH1004</strain>
    </source>
</reference>
<dbReference type="STRING" id="1220188.A0A4S3J6X0"/>
<evidence type="ECO:0000313" key="3">
    <source>
        <dbReference type="Proteomes" id="UP000308092"/>
    </source>
</evidence>
<keyword evidence="3" id="KW-1185">Reference proteome</keyword>
<dbReference type="Proteomes" id="UP000324241">
    <property type="component" value="Unassembled WGS sequence"/>
</dbReference>
<name>A0A4S3J6X0_9EURO</name>